<dbReference type="AlphaFoldDB" id="A0A9W7VZ63"/>
<feature type="compositionally biased region" description="Polar residues" evidence="1">
    <location>
        <begin position="272"/>
        <end position="281"/>
    </location>
</feature>
<accession>A0A9W7VZ63</accession>
<evidence type="ECO:0000313" key="2">
    <source>
        <dbReference type="EMBL" id="KAH9818162.1"/>
    </source>
</evidence>
<reference evidence="2 3" key="1">
    <citation type="journal article" date="2018" name="IMA Fungus">
        <title>IMA Genome-F 10: Nine draft genome sequences of Claviceps purpurea s.lat., including C. arundinis, C. humidiphila, and C. cf. spartinae, pseudomolecules for the pitch canker pathogen Fusarium circinatum, draft genome of Davidsoniella eucalypti, Grosmannia galeiformis, Quambalaria eucalypti, and Teratosphaeria destructans.</title>
        <authorList>
            <person name="Wingfield B.D."/>
            <person name="Liu M."/>
            <person name="Nguyen H.D."/>
            <person name="Lane F.A."/>
            <person name="Morgan S.W."/>
            <person name="De Vos L."/>
            <person name="Wilken P.M."/>
            <person name="Duong T.A."/>
            <person name="Aylward J."/>
            <person name="Coetzee M.P."/>
            <person name="Dadej K."/>
            <person name="De Beer Z.W."/>
            <person name="Findlay W."/>
            <person name="Havenga M."/>
            <person name="Kolarik M."/>
            <person name="Menzies J.G."/>
            <person name="Naidoo K."/>
            <person name="Pochopski O."/>
            <person name="Shoukouhi P."/>
            <person name="Santana Q.C."/>
            <person name="Seifert K.A."/>
            <person name="Soal N."/>
            <person name="Steenkamp E.T."/>
            <person name="Tatham C.T."/>
            <person name="van der Nest M.A."/>
            <person name="Wingfield M.J."/>
        </authorList>
    </citation>
    <scope>NUCLEOTIDE SEQUENCE [LARGE SCALE GENOMIC DNA]</scope>
    <source>
        <strain evidence="2">CMW44962</strain>
    </source>
</reference>
<sequence length="281" mass="28246">MVCVEVQWTVFVSGADAPADPLGAALVAGVGEAATLLLDRVAYTVSVRYLVEVEWIVVVTTVVEVPVTTPAASTYVSNTTLTYTLGTGAVLGGHGRGADGRVQGDIRGGRAEAGDPGRGGDGRPDGRRGGGDRGDGADGGVDVDGGGHEHLGAAALGGTIRDGRGTVGEGHGLGVVDGGGGQGVVAPSVDFVVELAMLVVGHGVGGRHEARECGERGDDVHLGSRRRVGRQRGVDLRGVEVVCDGNGSLSFGSGESEANKGGGQLRDKHASKQASNRTPNE</sequence>
<protein>
    <submittedName>
        <fullName evidence="2">Uncharacterized protein</fullName>
    </submittedName>
</protein>
<feature type="region of interest" description="Disordered" evidence="1">
    <location>
        <begin position="246"/>
        <end position="281"/>
    </location>
</feature>
<name>A0A9W7VZ63_9PEZI</name>
<feature type="compositionally biased region" description="Basic and acidic residues" evidence="1">
    <location>
        <begin position="96"/>
        <end position="136"/>
    </location>
</feature>
<evidence type="ECO:0000256" key="1">
    <source>
        <dbReference type="SAM" id="MobiDB-lite"/>
    </source>
</evidence>
<comment type="caution">
    <text evidence="2">The sequence shown here is derived from an EMBL/GenBank/DDBJ whole genome shotgun (WGS) entry which is preliminary data.</text>
</comment>
<organism evidence="2 3">
    <name type="scientific">Teratosphaeria destructans</name>
    <dbReference type="NCBI Taxonomy" id="418781"/>
    <lineage>
        <taxon>Eukaryota</taxon>
        <taxon>Fungi</taxon>
        <taxon>Dikarya</taxon>
        <taxon>Ascomycota</taxon>
        <taxon>Pezizomycotina</taxon>
        <taxon>Dothideomycetes</taxon>
        <taxon>Dothideomycetidae</taxon>
        <taxon>Mycosphaerellales</taxon>
        <taxon>Teratosphaeriaceae</taxon>
        <taxon>Teratosphaeria</taxon>
    </lineage>
</organism>
<evidence type="ECO:0000313" key="3">
    <source>
        <dbReference type="Proteomes" id="UP001138500"/>
    </source>
</evidence>
<feature type="region of interest" description="Disordered" evidence="1">
    <location>
        <begin position="94"/>
        <end position="148"/>
    </location>
</feature>
<dbReference type="Proteomes" id="UP001138500">
    <property type="component" value="Unassembled WGS sequence"/>
</dbReference>
<dbReference type="EMBL" id="RIBY02002359">
    <property type="protein sequence ID" value="KAH9818162.1"/>
    <property type="molecule type" value="Genomic_DNA"/>
</dbReference>
<gene>
    <name evidence="2" type="ORF">Tdes44962_MAKER10359</name>
</gene>
<keyword evidence="3" id="KW-1185">Reference proteome</keyword>
<reference evidence="2 3" key="2">
    <citation type="journal article" date="2021" name="Curr. Genet.">
        <title>Genetic response to nitrogen starvation in the aggressive Eucalyptus foliar pathogen Teratosphaeria destructans.</title>
        <authorList>
            <person name="Havenga M."/>
            <person name="Wingfield B.D."/>
            <person name="Wingfield M.J."/>
            <person name="Dreyer L.L."/>
            <person name="Roets F."/>
            <person name="Aylward J."/>
        </authorList>
    </citation>
    <scope>NUCLEOTIDE SEQUENCE [LARGE SCALE GENOMIC DNA]</scope>
    <source>
        <strain evidence="2">CMW44962</strain>
    </source>
</reference>
<proteinExistence type="predicted"/>